<organism evidence="1 2">
    <name type="scientific">Gluconobacter oxydans</name>
    <name type="common">Gluconobacter suboxydans</name>
    <dbReference type="NCBI Taxonomy" id="442"/>
    <lineage>
        <taxon>Bacteria</taxon>
        <taxon>Pseudomonadati</taxon>
        <taxon>Pseudomonadota</taxon>
        <taxon>Alphaproteobacteria</taxon>
        <taxon>Acetobacterales</taxon>
        <taxon>Acetobacteraceae</taxon>
        <taxon>Gluconobacter</taxon>
    </lineage>
</organism>
<dbReference type="RefSeq" id="WP_231098642.1">
    <property type="nucleotide sequence ID" value="NZ_LHZG01000153.1"/>
</dbReference>
<dbReference type="PATRIC" id="fig|442.8.peg.46"/>
<name>A0A149RY44_GLUOY</name>
<protein>
    <submittedName>
        <fullName evidence="1">Uncharacterized protein</fullName>
    </submittedName>
</protein>
<dbReference type="AlphaFoldDB" id="A0A149RY44"/>
<gene>
    <name evidence="1" type="ORF">AD934_05290</name>
</gene>
<accession>A0A149RY44</accession>
<proteinExistence type="predicted"/>
<sequence length="92" mass="10335">MTQSPSPLDTRPKHLKGPRLSLALFRIGWSERQAAEKCDMHRTQLRRCLDGTSALPSDLSGWLLDLEAAHLAHPCPRQRRSDPILAEIRKAG</sequence>
<dbReference type="Proteomes" id="UP000075655">
    <property type="component" value="Unassembled WGS sequence"/>
</dbReference>
<dbReference type="EMBL" id="LHZG01000153">
    <property type="protein sequence ID" value="KXV19233.1"/>
    <property type="molecule type" value="Genomic_DNA"/>
</dbReference>
<evidence type="ECO:0000313" key="2">
    <source>
        <dbReference type="Proteomes" id="UP000075655"/>
    </source>
</evidence>
<reference evidence="1 2" key="1">
    <citation type="submission" date="2015-06" db="EMBL/GenBank/DDBJ databases">
        <title>Improved classification and identification of acetic acid bacteria using matrix-assisted laser desorption/ionization time-of-flight mass spectrometry; Gluconobacter nephelii and Gluconobacter uchimurae are later heterotypic synonyms of Gluconobacter japonicus and Gluconobacter oxydans, respectively.</title>
        <authorList>
            <person name="Li L."/>
            <person name="Cleenwerck I."/>
            <person name="De Vuyst L."/>
            <person name="Vandamme P."/>
        </authorList>
    </citation>
    <scope>NUCLEOTIDE SEQUENCE [LARGE SCALE GENOMIC DNA]</scope>
    <source>
        <strain evidence="1 2">LMG 1676</strain>
    </source>
</reference>
<comment type="caution">
    <text evidence="1">The sequence shown here is derived from an EMBL/GenBank/DDBJ whole genome shotgun (WGS) entry which is preliminary data.</text>
</comment>
<evidence type="ECO:0000313" key="1">
    <source>
        <dbReference type="EMBL" id="KXV19233.1"/>
    </source>
</evidence>